<dbReference type="InParanoid" id="A0A543AV15"/>
<evidence type="ECO:0000259" key="8">
    <source>
        <dbReference type="PROSITE" id="PS50928"/>
    </source>
</evidence>
<keyword evidence="5 7" id="KW-1133">Transmembrane helix</keyword>
<sequence>MAIPAQAPPAEEVVADPVPPPDRRRSILARIWGVYAIRRIVYALSVVWLVTTGTFFMIRAMPGDPVEVLAGKLSMSGLTMDVARVRAEQALAWDPNANIFVQYFEYLGNLLRGDFGMVIGLHNTSVLDHIMKYLPWTLFSVGLGVVVAILLGMGVGMIMAYYRNGLFDHIMSAVASTLSAIPNYLGAMALILIGSTWLGLFDFWDMRGRISIGVEPGFTGEFIGDALYHAILPLITYAFTITGGWMLVMKASTTEVLGEDYVTVARARGLKGRRIGMSYVGRNSILPLIPQVALAIGTLVGGAVIVEKILFYPGIGELLIGSITTRDYPVIQGVVLILTCAVIFTNLLVDLLNSWIDPRIRKEGAST</sequence>
<keyword evidence="2 7" id="KW-0813">Transport</keyword>
<keyword evidence="4 7" id="KW-0812">Transmembrane</keyword>
<dbReference type="AlphaFoldDB" id="A0A543AV15"/>
<dbReference type="Proteomes" id="UP000317043">
    <property type="component" value="Unassembled WGS sequence"/>
</dbReference>
<keyword evidence="6 7" id="KW-0472">Membrane</keyword>
<feature type="transmembrane region" description="Helical" evidence="7">
    <location>
        <begin position="226"/>
        <end position="248"/>
    </location>
</feature>
<feature type="transmembrane region" description="Helical" evidence="7">
    <location>
        <begin position="292"/>
        <end position="311"/>
    </location>
</feature>
<feature type="transmembrane region" description="Helical" evidence="7">
    <location>
        <begin position="136"/>
        <end position="162"/>
    </location>
</feature>
<evidence type="ECO:0000256" key="5">
    <source>
        <dbReference type="ARBA" id="ARBA00022989"/>
    </source>
</evidence>
<organism evidence="9 10">
    <name type="scientific">Stackebrandtia endophytica</name>
    <dbReference type="NCBI Taxonomy" id="1496996"/>
    <lineage>
        <taxon>Bacteria</taxon>
        <taxon>Bacillati</taxon>
        <taxon>Actinomycetota</taxon>
        <taxon>Actinomycetes</taxon>
        <taxon>Glycomycetales</taxon>
        <taxon>Glycomycetaceae</taxon>
        <taxon>Stackebrandtia</taxon>
    </lineage>
</organism>
<evidence type="ECO:0000256" key="3">
    <source>
        <dbReference type="ARBA" id="ARBA00022475"/>
    </source>
</evidence>
<feature type="transmembrane region" description="Helical" evidence="7">
    <location>
        <begin position="40"/>
        <end position="58"/>
    </location>
</feature>
<evidence type="ECO:0000256" key="2">
    <source>
        <dbReference type="ARBA" id="ARBA00022448"/>
    </source>
</evidence>
<dbReference type="InterPro" id="IPR035906">
    <property type="entry name" value="MetI-like_sf"/>
</dbReference>
<proteinExistence type="inferred from homology"/>
<dbReference type="CDD" id="cd06261">
    <property type="entry name" value="TM_PBP2"/>
    <property type="match status" value="1"/>
</dbReference>
<evidence type="ECO:0000256" key="1">
    <source>
        <dbReference type="ARBA" id="ARBA00004651"/>
    </source>
</evidence>
<comment type="subcellular location">
    <subcellularLocation>
        <location evidence="1 7">Cell membrane</location>
        <topology evidence="1 7">Multi-pass membrane protein</topology>
    </subcellularLocation>
</comment>
<accession>A0A543AV15</accession>
<dbReference type="RefSeq" id="WP_142037813.1">
    <property type="nucleotide sequence ID" value="NZ_JBHTGS010000001.1"/>
</dbReference>
<keyword evidence="10" id="KW-1185">Reference proteome</keyword>
<dbReference type="PROSITE" id="PS50928">
    <property type="entry name" value="ABC_TM1"/>
    <property type="match status" value="1"/>
</dbReference>
<feature type="domain" description="ABC transmembrane type-1" evidence="8">
    <location>
        <begin position="134"/>
        <end position="349"/>
    </location>
</feature>
<feature type="transmembrane region" description="Helical" evidence="7">
    <location>
        <begin position="183"/>
        <end position="201"/>
    </location>
</feature>
<dbReference type="OrthoDB" id="9778910at2"/>
<gene>
    <name evidence="9" type="ORF">FB566_1949</name>
</gene>
<reference evidence="9 10" key="1">
    <citation type="submission" date="2019-06" db="EMBL/GenBank/DDBJ databases">
        <title>Sequencing the genomes of 1000 actinobacteria strains.</title>
        <authorList>
            <person name="Klenk H.-P."/>
        </authorList>
    </citation>
    <scope>NUCLEOTIDE SEQUENCE [LARGE SCALE GENOMIC DNA]</scope>
    <source>
        <strain evidence="9 10">DSM 45928</strain>
    </source>
</reference>
<dbReference type="GO" id="GO:0055085">
    <property type="term" value="P:transmembrane transport"/>
    <property type="evidence" value="ECO:0007669"/>
    <property type="project" value="InterPro"/>
</dbReference>
<keyword evidence="3" id="KW-1003">Cell membrane</keyword>
<evidence type="ECO:0000256" key="7">
    <source>
        <dbReference type="RuleBase" id="RU363032"/>
    </source>
</evidence>
<protein>
    <submittedName>
        <fullName evidence="9">Peptide/nickel transport system permease protein</fullName>
    </submittedName>
</protein>
<evidence type="ECO:0000256" key="6">
    <source>
        <dbReference type="ARBA" id="ARBA00023136"/>
    </source>
</evidence>
<dbReference type="GO" id="GO:0005886">
    <property type="term" value="C:plasma membrane"/>
    <property type="evidence" value="ECO:0007669"/>
    <property type="project" value="UniProtKB-SubCell"/>
</dbReference>
<comment type="similarity">
    <text evidence="7">Belongs to the binding-protein-dependent transport system permease family.</text>
</comment>
<dbReference type="InterPro" id="IPR000515">
    <property type="entry name" value="MetI-like"/>
</dbReference>
<feature type="transmembrane region" description="Helical" evidence="7">
    <location>
        <begin position="331"/>
        <end position="352"/>
    </location>
</feature>
<evidence type="ECO:0000313" key="9">
    <source>
        <dbReference type="EMBL" id="TQL76420.1"/>
    </source>
</evidence>
<dbReference type="PANTHER" id="PTHR43163:SF6">
    <property type="entry name" value="DIPEPTIDE TRANSPORT SYSTEM PERMEASE PROTEIN DPPB-RELATED"/>
    <property type="match status" value="1"/>
</dbReference>
<evidence type="ECO:0000256" key="4">
    <source>
        <dbReference type="ARBA" id="ARBA00022692"/>
    </source>
</evidence>
<dbReference type="SUPFAM" id="SSF161098">
    <property type="entry name" value="MetI-like"/>
    <property type="match status" value="1"/>
</dbReference>
<name>A0A543AV15_9ACTN</name>
<dbReference type="Gene3D" id="1.10.3720.10">
    <property type="entry name" value="MetI-like"/>
    <property type="match status" value="1"/>
</dbReference>
<evidence type="ECO:0000313" key="10">
    <source>
        <dbReference type="Proteomes" id="UP000317043"/>
    </source>
</evidence>
<dbReference type="EMBL" id="VFOW01000001">
    <property type="protein sequence ID" value="TQL76420.1"/>
    <property type="molecule type" value="Genomic_DNA"/>
</dbReference>
<dbReference type="Pfam" id="PF00528">
    <property type="entry name" value="BPD_transp_1"/>
    <property type="match status" value="1"/>
</dbReference>
<dbReference type="PANTHER" id="PTHR43163">
    <property type="entry name" value="DIPEPTIDE TRANSPORT SYSTEM PERMEASE PROTEIN DPPB-RELATED"/>
    <property type="match status" value="1"/>
</dbReference>
<comment type="caution">
    <text evidence="9">The sequence shown here is derived from an EMBL/GenBank/DDBJ whole genome shotgun (WGS) entry which is preliminary data.</text>
</comment>